<dbReference type="InterPro" id="IPR012677">
    <property type="entry name" value="Nucleotide-bd_a/b_plait_sf"/>
</dbReference>
<reference evidence="3" key="1">
    <citation type="submission" date="2016-04" db="EMBL/GenBank/DDBJ databases">
        <authorList>
            <person name="Nguyen H.D."/>
            <person name="Kesanakurti P."/>
            <person name="Cullis J."/>
            <person name="Levesque C.A."/>
            <person name="Hambleton S."/>
        </authorList>
    </citation>
    <scope>NUCLEOTIDE SEQUENCE</scope>
    <source>
        <strain evidence="3">DAOMC 238032</strain>
    </source>
</reference>
<accession>A0A177UEZ1</accession>
<dbReference type="Proteomes" id="UP000077671">
    <property type="component" value="Unassembled WGS sequence"/>
</dbReference>
<feature type="compositionally biased region" description="Basic and acidic residues" evidence="2">
    <location>
        <begin position="185"/>
        <end position="194"/>
    </location>
</feature>
<feature type="compositionally biased region" description="Basic and acidic residues" evidence="2">
    <location>
        <begin position="218"/>
        <end position="231"/>
    </location>
</feature>
<feature type="compositionally biased region" description="Gly residues" evidence="2">
    <location>
        <begin position="302"/>
        <end position="313"/>
    </location>
</feature>
<proteinExistence type="predicted"/>
<evidence type="ECO:0000256" key="1">
    <source>
        <dbReference type="ARBA" id="ARBA00022884"/>
    </source>
</evidence>
<feature type="region of interest" description="Disordered" evidence="2">
    <location>
        <begin position="1"/>
        <end position="342"/>
    </location>
</feature>
<feature type="compositionally biased region" description="Low complexity" evidence="2">
    <location>
        <begin position="709"/>
        <end position="727"/>
    </location>
</feature>
<feature type="compositionally biased region" description="Pro residues" evidence="2">
    <location>
        <begin position="163"/>
        <end position="182"/>
    </location>
</feature>
<dbReference type="Gene3D" id="3.30.70.330">
    <property type="match status" value="2"/>
</dbReference>
<dbReference type="InterPro" id="IPR035979">
    <property type="entry name" value="RBD_domain_sf"/>
</dbReference>
<evidence type="ECO:0000313" key="4">
    <source>
        <dbReference type="Proteomes" id="UP000077671"/>
    </source>
</evidence>
<dbReference type="SMART" id="SM00360">
    <property type="entry name" value="RRM"/>
    <property type="match status" value="2"/>
</dbReference>
<dbReference type="InterPro" id="IPR000504">
    <property type="entry name" value="RRM_dom"/>
</dbReference>
<evidence type="ECO:0000313" key="3">
    <source>
        <dbReference type="EMBL" id="KAE8253283.1"/>
    </source>
</evidence>
<feature type="compositionally biased region" description="Pro residues" evidence="2">
    <location>
        <begin position="97"/>
        <end position="114"/>
    </location>
</feature>
<protein>
    <submittedName>
        <fullName evidence="3">Uncharacterized protein</fullName>
    </submittedName>
</protein>
<gene>
    <name evidence="3" type="ORF">A4X03_0g5936</name>
</gene>
<dbReference type="PROSITE" id="PS50102">
    <property type="entry name" value="RRM"/>
    <property type="match status" value="1"/>
</dbReference>
<name>A0A177UEZ1_9BASI</name>
<organism evidence="3 4">
    <name type="scientific">Tilletia caries</name>
    <name type="common">wheat bunt fungus</name>
    <dbReference type="NCBI Taxonomy" id="13290"/>
    <lineage>
        <taxon>Eukaryota</taxon>
        <taxon>Fungi</taxon>
        <taxon>Dikarya</taxon>
        <taxon>Basidiomycota</taxon>
        <taxon>Ustilaginomycotina</taxon>
        <taxon>Exobasidiomycetes</taxon>
        <taxon>Tilletiales</taxon>
        <taxon>Tilletiaceae</taxon>
        <taxon>Tilletia</taxon>
    </lineage>
</organism>
<feature type="region of interest" description="Disordered" evidence="2">
    <location>
        <begin position="698"/>
        <end position="736"/>
    </location>
</feature>
<dbReference type="AlphaFoldDB" id="A0A177UEZ1"/>
<feature type="compositionally biased region" description="Basic and acidic residues" evidence="2">
    <location>
        <begin position="329"/>
        <end position="342"/>
    </location>
</feature>
<dbReference type="Pfam" id="PF00076">
    <property type="entry name" value="RRM_1"/>
    <property type="match status" value="1"/>
</dbReference>
<feature type="region of interest" description="Disordered" evidence="2">
    <location>
        <begin position="524"/>
        <end position="618"/>
    </location>
</feature>
<evidence type="ECO:0000256" key="2">
    <source>
        <dbReference type="SAM" id="MobiDB-lite"/>
    </source>
</evidence>
<comment type="caution">
    <text evidence="3">The sequence shown here is derived from an EMBL/GenBank/DDBJ whole genome shotgun (WGS) entry which is preliminary data.</text>
</comment>
<feature type="compositionally biased region" description="Gly residues" evidence="2">
    <location>
        <begin position="233"/>
        <end position="292"/>
    </location>
</feature>
<dbReference type="PANTHER" id="PTHR23189">
    <property type="entry name" value="RNA RECOGNITION MOTIF-CONTAINING"/>
    <property type="match status" value="1"/>
</dbReference>
<reference evidence="3" key="2">
    <citation type="journal article" date="2019" name="IMA Fungus">
        <title>Genome sequencing and comparison of five Tilletia species to identify candidate genes for the detection of regulated species infecting wheat.</title>
        <authorList>
            <person name="Nguyen H.D.T."/>
            <person name="Sultana T."/>
            <person name="Kesanakurti P."/>
            <person name="Hambleton S."/>
        </authorList>
    </citation>
    <scope>NUCLEOTIDE SEQUENCE</scope>
    <source>
        <strain evidence="3">DAOMC 238032</strain>
    </source>
</reference>
<sequence>MDRYSSHPPGPPGSRPYEGGAYPSGPPQASYPPYRTDPYANDSGAPAAYPPPPLAGPDYGAGGGGGAANSYGGPPPPDMYAAYGSAGHGGAMSPSSRPEPPRGFAPAGGPPPGPASHYGAPYESAPYSTGPPSAPYSHGRGSYEYDAHGAPPYAAGGGGGPYGGPPGPKDQRGPPPGRPGPPSDRYARPDRDYGNRYGGPPSGPSADSRYGAPPPFGMHDRYEDRSDDRGPPGRFGGDGGGGRGGFGGDDGGRGGFGGGGRGGFGGDGGGGRGGYGGDGGGRGGFGGPGFDRGGFRGRGRGGFRGGRGGGRGGFNNDFPPRDGAAPVHEMSKHEHEQLTRDRLNRERPCRTLFVRNINFDTTPGQIKALFDQHGEIKTFFDLSQKRGLVFITYYDIRAAEQAKSMLHGTPISGRPLDIHYSLPREEEQSQHCDRDKNQGTIFIILKYTKQPLEDEALRTYLSKWGEVKHIRPYKDNPFARFVEYYDSRATLAAYDELPQSEYLGHNWDVKFAWDFIERISPRHLRQPDYQTSGRDPRERSPARSTGPPAAGYGPPPSRPGGRYEERPPFAAGAPPPFGRDEYSRAPPTGPARDYGPPAGMSPVAPAGGAFAGSTDDGGAAERLQQAQKVQALLAALGRAGGGASTPTTAPADSAAGGPAAGPASSAGGPASTATAAAPAPAPAHAANLPASVLALLQSSGASSNGGNGSPAAASSAPGAAASSGAAPAPAPAHAPPANILALLGGQNGAK</sequence>
<dbReference type="GO" id="GO:0003723">
    <property type="term" value="F:RNA binding"/>
    <property type="evidence" value="ECO:0007669"/>
    <property type="project" value="UniProtKB-UniRule"/>
</dbReference>
<feature type="compositionally biased region" description="Low complexity" evidence="2">
    <location>
        <begin position="644"/>
        <end position="683"/>
    </location>
</feature>
<dbReference type="InterPro" id="IPR034453">
    <property type="entry name" value="MEI2-like_RRM1"/>
</dbReference>
<dbReference type="CDD" id="cd12524">
    <property type="entry name" value="RRM1_MEI2_like"/>
    <property type="match status" value="1"/>
</dbReference>
<feature type="region of interest" description="Disordered" evidence="2">
    <location>
        <begin position="639"/>
        <end position="683"/>
    </location>
</feature>
<keyword evidence="1" id="KW-0694">RNA-binding</keyword>
<dbReference type="EMBL" id="LWDD02001036">
    <property type="protein sequence ID" value="KAE8253283.1"/>
    <property type="molecule type" value="Genomic_DNA"/>
</dbReference>
<dbReference type="SUPFAM" id="SSF54928">
    <property type="entry name" value="RNA-binding domain, RBD"/>
    <property type="match status" value="2"/>
</dbReference>